<accession>A0A226DRL4</accession>
<evidence type="ECO:0000256" key="1">
    <source>
        <dbReference type="SAM" id="Phobius"/>
    </source>
</evidence>
<dbReference type="AlphaFoldDB" id="A0A226DRL4"/>
<dbReference type="EMBL" id="LNIX01000012">
    <property type="protein sequence ID" value="OXA48142.1"/>
    <property type="molecule type" value="Genomic_DNA"/>
</dbReference>
<keyword evidence="1" id="KW-0812">Transmembrane</keyword>
<protein>
    <submittedName>
        <fullName evidence="2">Uncharacterized protein</fullName>
    </submittedName>
</protein>
<feature type="transmembrane region" description="Helical" evidence="1">
    <location>
        <begin position="197"/>
        <end position="218"/>
    </location>
</feature>
<sequence>MLPVTRPATRSPTTHTRTENILKINQINPVKQTLQNNPSKIHRHNFHIENAFVRNTATEFTLQKFEEIIKFGNRFSFPLIWNPRLRKLVISPRHLVASIIIQFLLYAKTVAILGQTVLNKSQINSSYFNLLLLAFYCLLGISIGSSVLTLKPRDVESGIGLSSIRRKSLSLNSNVPVLSATWWPAPTSGTEMMLNQAYLKATIPINLLLNILPFLSVGHILIDHRHQVHIPNLLPHGTLIYYVTYLIYSIFLIYILFYFVSGTKIMVSGSALQIMIVLPLLRQELRLKQDATFGKRQYPLVSEFLERPENIVHMYRSLQILVTDMCYTFGLAIPPIQAVLGQMVISTAYLLISGSREGASSQTRFTSVILCGTIPASIVSWTIMLTCAGMMHKSATDCIASWKTGWAHWGGVRDRRYMGKFRKSCKPIYIGYPGFMIISRKSVVKFIQGVVRGTFRALLMLNEK</sequence>
<keyword evidence="1" id="KW-0472">Membrane</keyword>
<keyword evidence="1" id="KW-1133">Transmembrane helix</keyword>
<comment type="caution">
    <text evidence="2">The sequence shown here is derived from an EMBL/GenBank/DDBJ whole genome shotgun (WGS) entry which is preliminary data.</text>
</comment>
<gene>
    <name evidence="2" type="ORF">Fcan01_17503</name>
</gene>
<feature type="transmembrane region" description="Helical" evidence="1">
    <location>
        <begin position="239"/>
        <end position="259"/>
    </location>
</feature>
<organism evidence="2 3">
    <name type="scientific">Folsomia candida</name>
    <name type="common">Springtail</name>
    <dbReference type="NCBI Taxonomy" id="158441"/>
    <lineage>
        <taxon>Eukaryota</taxon>
        <taxon>Metazoa</taxon>
        <taxon>Ecdysozoa</taxon>
        <taxon>Arthropoda</taxon>
        <taxon>Hexapoda</taxon>
        <taxon>Collembola</taxon>
        <taxon>Entomobryomorpha</taxon>
        <taxon>Isotomoidea</taxon>
        <taxon>Isotomidae</taxon>
        <taxon>Proisotominae</taxon>
        <taxon>Folsomia</taxon>
    </lineage>
</organism>
<feature type="transmembrane region" description="Helical" evidence="1">
    <location>
        <begin position="126"/>
        <end position="148"/>
    </location>
</feature>
<feature type="transmembrane region" description="Helical" evidence="1">
    <location>
        <begin position="326"/>
        <end position="352"/>
    </location>
</feature>
<evidence type="ECO:0000313" key="2">
    <source>
        <dbReference type="EMBL" id="OXA48142.1"/>
    </source>
</evidence>
<keyword evidence="3" id="KW-1185">Reference proteome</keyword>
<evidence type="ECO:0000313" key="3">
    <source>
        <dbReference type="Proteomes" id="UP000198287"/>
    </source>
</evidence>
<feature type="transmembrane region" description="Helical" evidence="1">
    <location>
        <begin position="364"/>
        <end position="384"/>
    </location>
</feature>
<reference evidence="2 3" key="1">
    <citation type="submission" date="2015-12" db="EMBL/GenBank/DDBJ databases">
        <title>The genome of Folsomia candida.</title>
        <authorList>
            <person name="Faddeeva A."/>
            <person name="Derks M.F."/>
            <person name="Anvar Y."/>
            <person name="Smit S."/>
            <person name="Van Straalen N."/>
            <person name="Roelofs D."/>
        </authorList>
    </citation>
    <scope>NUCLEOTIDE SEQUENCE [LARGE SCALE GENOMIC DNA]</scope>
    <source>
        <strain evidence="2 3">VU population</strain>
        <tissue evidence="2">Whole body</tissue>
    </source>
</reference>
<dbReference type="Proteomes" id="UP000198287">
    <property type="component" value="Unassembled WGS sequence"/>
</dbReference>
<name>A0A226DRL4_FOLCA</name>
<proteinExistence type="predicted"/>
<feature type="transmembrane region" description="Helical" evidence="1">
    <location>
        <begin position="94"/>
        <end position="114"/>
    </location>
</feature>